<proteinExistence type="predicted"/>
<evidence type="ECO:0000313" key="1">
    <source>
        <dbReference type="EMBL" id="KAG1780641.1"/>
    </source>
</evidence>
<dbReference type="AlphaFoldDB" id="A0A9P7A3B7"/>
<sequence>MEHALDILGGDTRVSELKVNSKGKAIKVPHTLNKASGKPSSALKAFLDTNYSEATRGYMKSINRLRELVIQDIWECTKEITMKRHGAPPILDEDSEDAHALIFDEW</sequence>
<gene>
    <name evidence="1" type="ORF">EV702DRAFT_964226</name>
</gene>
<name>A0A9P7A3B7_9AGAM</name>
<reference evidence="1" key="1">
    <citation type="journal article" date="2020" name="New Phytol.">
        <title>Comparative genomics reveals dynamic genome evolution in host specialist ectomycorrhizal fungi.</title>
        <authorList>
            <person name="Lofgren L.A."/>
            <person name="Nguyen N.H."/>
            <person name="Vilgalys R."/>
            <person name="Ruytinx J."/>
            <person name="Liao H.L."/>
            <person name="Branco S."/>
            <person name="Kuo A."/>
            <person name="LaButti K."/>
            <person name="Lipzen A."/>
            <person name="Andreopoulos W."/>
            <person name="Pangilinan J."/>
            <person name="Riley R."/>
            <person name="Hundley H."/>
            <person name="Na H."/>
            <person name="Barry K."/>
            <person name="Grigoriev I.V."/>
            <person name="Stajich J.E."/>
            <person name="Kennedy P.G."/>
        </authorList>
    </citation>
    <scope>NUCLEOTIDE SEQUENCE</scope>
    <source>
        <strain evidence="1">DOB743</strain>
    </source>
</reference>
<dbReference type="EMBL" id="JABBWD010000008">
    <property type="protein sequence ID" value="KAG1780641.1"/>
    <property type="molecule type" value="Genomic_DNA"/>
</dbReference>
<dbReference type="Proteomes" id="UP000714275">
    <property type="component" value="Unassembled WGS sequence"/>
</dbReference>
<keyword evidence="2" id="KW-1185">Reference proteome</keyword>
<evidence type="ECO:0000313" key="2">
    <source>
        <dbReference type="Proteomes" id="UP000714275"/>
    </source>
</evidence>
<accession>A0A9P7A3B7</accession>
<organism evidence="1 2">
    <name type="scientific">Suillus placidus</name>
    <dbReference type="NCBI Taxonomy" id="48579"/>
    <lineage>
        <taxon>Eukaryota</taxon>
        <taxon>Fungi</taxon>
        <taxon>Dikarya</taxon>
        <taxon>Basidiomycota</taxon>
        <taxon>Agaricomycotina</taxon>
        <taxon>Agaricomycetes</taxon>
        <taxon>Agaricomycetidae</taxon>
        <taxon>Boletales</taxon>
        <taxon>Suillineae</taxon>
        <taxon>Suillaceae</taxon>
        <taxon>Suillus</taxon>
    </lineage>
</organism>
<protein>
    <submittedName>
        <fullName evidence="1">Uncharacterized protein</fullName>
    </submittedName>
</protein>
<comment type="caution">
    <text evidence="1">The sequence shown here is derived from an EMBL/GenBank/DDBJ whole genome shotgun (WGS) entry which is preliminary data.</text>
</comment>
<dbReference type="OrthoDB" id="2662389at2759"/>